<reference evidence="3" key="1">
    <citation type="submission" date="2021-02" db="EMBL/GenBank/DDBJ databases">
        <authorList>
            <person name="Nowell W R."/>
        </authorList>
    </citation>
    <scope>NUCLEOTIDE SEQUENCE</scope>
</reference>
<name>A0A820PTZ5_9BILA</name>
<feature type="domain" description="CCAAT-binding factor" evidence="2">
    <location>
        <begin position="20"/>
        <end position="121"/>
    </location>
</feature>
<dbReference type="InterPro" id="IPR040155">
    <property type="entry name" value="CEBPZ/Mak21-like"/>
</dbReference>
<comment type="similarity">
    <text evidence="1">Belongs to the CBF/MAK21 family.</text>
</comment>
<dbReference type="InterPro" id="IPR016024">
    <property type="entry name" value="ARM-type_fold"/>
</dbReference>
<dbReference type="Pfam" id="PF03914">
    <property type="entry name" value="CBF"/>
    <property type="match status" value="1"/>
</dbReference>
<evidence type="ECO:0000313" key="3">
    <source>
        <dbReference type="EMBL" id="CAF4413685.1"/>
    </source>
</evidence>
<sequence>IIEHLNDLFRIVHSTNFKTSVRALQLLFRLSEQRSEIDDRYYNALYKKLSEPEWKNSKMLSTFLNLIFKSMLKDSMEARIRAFIKRLLQLCLFNDVPFICGILLLISEIVKRHSNGQTLLLFSQKSSFINE</sequence>
<dbReference type="PANTHER" id="PTHR12048">
    <property type="entry name" value="CCAAT-BINDING FACTOR-RELATED"/>
    <property type="match status" value="1"/>
</dbReference>
<feature type="non-terminal residue" evidence="3">
    <location>
        <position position="1"/>
    </location>
</feature>
<dbReference type="GO" id="GO:0005634">
    <property type="term" value="C:nucleus"/>
    <property type="evidence" value="ECO:0007669"/>
    <property type="project" value="TreeGrafter"/>
</dbReference>
<accession>A0A820PTZ5</accession>
<proteinExistence type="inferred from homology"/>
<feature type="non-terminal residue" evidence="3">
    <location>
        <position position="131"/>
    </location>
</feature>
<dbReference type="AlphaFoldDB" id="A0A820PTZ5"/>
<evidence type="ECO:0000313" key="4">
    <source>
        <dbReference type="Proteomes" id="UP000663881"/>
    </source>
</evidence>
<evidence type="ECO:0000256" key="1">
    <source>
        <dbReference type="ARBA" id="ARBA00007797"/>
    </source>
</evidence>
<comment type="caution">
    <text evidence="3">The sequence shown here is derived from an EMBL/GenBank/DDBJ whole genome shotgun (WGS) entry which is preliminary data.</text>
</comment>
<gene>
    <name evidence="3" type="ORF">OKA104_LOCUS52099</name>
</gene>
<protein>
    <recommendedName>
        <fullName evidence="2">CCAAT-binding factor domain-containing protein</fullName>
    </recommendedName>
</protein>
<dbReference type="EMBL" id="CAJOAY010029591">
    <property type="protein sequence ID" value="CAF4413685.1"/>
    <property type="molecule type" value="Genomic_DNA"/>
</dbReference>
<organism evidence="3 4">
    <name type="scientific">Adineta steineri</name>
    <dbReference type="NCBI Taxonomy" id="433720"/>
    <lineage>
        <taxon>Eukaryota</taxon>
        <taxon>Metazoa</taxon>
        <taxon>Spiralia</taxon>
        <taxon>Gnathifera</taxon>
        <taxon>Rotifera</taxon>
        <taxon>Eurotatoria</taxon>
        <taxon>Bdelloidea</taxon>
        <taxon>Adinetida</taxon>
        <taxon>Adinetidae</taxon>
        <taxon>Adineta</taxon>
    </lineage>
</organism>
<dbReference type="PANTHER" id="PTHR12048:SF0">
    <property type="entry name" value="CCAAT_ENHANCER-BINDING PROTEIN ZETA"/>
    <property type="match status" value="1"/>
</dbReference>
<evidence type="ECO:0000259" key="2">
    <source>
        <dbReference type="Pfam" id="PF03914"/>
    </source>
</evidence>
<dbReference type="Proteomes" id="UP000663881">
    <property type="component" value="Unassembled WGS sequence"/>
</dbReference>
<dbReference type="InterPro" id="IPR005612">
    <property type="entry name" value="CCAAT-binding_factor"/>
</dbReference>
<dbReference type="SUPFAM" id="SSF48371">
    <property type="entry name" value="ARM repeat"/>
    <property type="match status" value="1"/>
</dbReference>